<dbReference type="AlphaFoldDB" id="W4LH77"/>
<accession>W4LH77</accession>
<dbReference type="Pfam" id="PF18480">
    <property type="entry name" value="DUF5615"/>
    <property type="match status" value="1"/>
</dbReference>
<evidence type="ECO:0000259" key="1">
    <source>
        <dbReference type="Pfam" id="PF18480"/>
    </source>
</evidence>
<dbReference type="HOGENOM" id="CLU_166094_0_0_7"/>
<gene>
    <name evidence="2" type="ORF">ETSY2_45235</name>
</gene>
<evidence type="ECO:0000313" key="3">
    <source>
        <dbReference type="Proteomes" id="UP000019140"/>
    </source>
</evidence>
<name>W4LH77_9BACT</name>
<reference evidence="2 3" key="1">
    <citation type="journal article" date="2014" name="Nature">
        <title>An environmental bacterial taxon with a large and distinct metabolic repertoire.</title>
        <authorList>
            <person name="Wilson M.C."/>
            <person name="Mori T."/>
            <person name="Ruckert C."/>
            <person name="Uria A.R."/>
            <person name="Helf M.J."/>
            <person name="Takada K."/>
            <person name="Gernert C."/>
            <person name="Steffens U.A."/>
            <person name="Heycke N."/>
            <person name="Schmitt S."/>
            <person name="Rinke C."/>
            <person name="Helfrich E.J."/>
            <person name="Brachmann A.O."/>
            <person name="Gurgui C."/>
            <person name="Wakimoto T."/>
            <person name="Kracht M."/>
            <person name="Crusemann M."/>
            <person name="Hentschel U."/>
            <person name="Abe I."/>
            <person name="Matsunaga S."/>
            <person name="Kalinowski J."/>
            <person name="Takeyama H."/>
            <person name="Piel J."/>
        </authorList>
    </citation>
    <scope>NUCLEOTIDE SEQUENCE [LARGE SCALE GENOMIC DNA]</scope>
    <source>
        <strain evidence="3">TSY2</strain>
    </source>
</reference>
<proteinExistence type="predicted"/>
<comment type="caution">
    <text evidence="2">The sequence shown here is derived from an EMBL/GenBank/DDBJ whole genome shotgun (WGS) entry which is preliminary data.</text>
</comment>
<feature type="domain" description="DUF5615" evidence="1">
    <location>
        <begin position="3"/>
        <end position="97"/>
    </location>
</feature>
<evidence type="ECO:0000313" key="2">
    <source>
        <dbReference type="EMBL" id="ETW97075.1"/>
    </source>
</evidence>
<sequence length="116" mass="13388">MDDDTADRRLVVFLSRAGHRVIVPAEVQLRGASDAQHLIYAMQRSLVIMTRNHDDFLDLHDVVRTAQGYHPGIIVIRLDNDSKRDMTHRQIVTALSRLESSGVPLMNQFYILNHWR</sequence>
<protein>
    <recommendedName>
        <fullName evidence="1">DUF5615 domain-containing protein</fullName>
    </recommendedName>
</protein>
<keyword evidence="3" id="KW-1185">Reference proteome</keyword>
<dbReference type="InterPro" id="IPR041049">
    <property type="entry name" value="DUF5615"/>
</dbReference>
<dbReference type="Proteomes" id="UP000019140">
    <property type="component" value="Unassembled WGS sequence"/>
</dbReference>
<dbReference type="EMBL" id="AZHX01002103">
    <property type="protein sequence ID" value="ETW97075.1"/>
    <property type="molecule type" value="Genomic_DNA"/>
</dbReference>
<organism evidence="2 3">
    <name type="scientific">Candidatus Entotheonella gemina</name>
    <dbReference type="NCBI Taxonomy" id="1429439"/>
    <lineage>
        <taxon>Bacteria</taxon>
        <taxon>Pseudomonadati</taxon>
        <taxon>Nitrospinota/Tectimicrobiota group</taxon>
        <taxon>Candidatus Tectimicrobiota</taxon>
        <taxon>Candidatus Entotheonellia</taxon>
        <taxon>Candidatus Entotheonellales</taxon>
        <taxon>Candidatus Entotheonellaceae</taxon>
        <taxon>Candidatus Entotheonella</taxon>
    </lineage>
</organism>